<dbReference type="EMBL" id="MNAO01000202">
    <property type="protein sequence ID" value="OHV15855.1"/>
    <property type="molecule type" value="Genomic_DNA"/>
</dbReference>
<proteinExistence type="predicted"/>
<comment type="caution">
    <text evidence="1">The sequence shown here is derived from an EMBL/GenBank/DDBJ whole genome shotgun (WGS) entry which is preliminary data.</text>
</comment>
<dbReference type="Proteomes" id="UP000180215">
    <property type="component" value="Unassembled WGS sequence"/>
</dbReference>
<name>A0A1S1P491_METEX</name>
<sequence>MQQAQASREDRIRAVAAVIAQYDVTSRQLPSSGRLPHDLARALAERAVDAVMAADSTLRQPFSKGA</sequence>
<dbReference type="AlphaFoldDB" id="A0A1S1P491"/>
<gene>
    <name evidence="1" type="ORF">BK022_16075</name>
</gene>
<accession>A0A1S1P491</accession>
<protein>
    <submittedName>
        <fullName evidence="1">Uncharacterized protein</fullName>
    </submittedName>
</protein>
<evidence type="ECO:0000313" key="1">
    <source>
        <dbReference type="EMBL" id="OHV15855.1"/>
    </source>
</evidence>
<organism evidence="1 2">
    <name type="scientific">Methylorubrum extorquens</name>
    <name type="common">Methylobacterium dichloromethanicum</name>
    <name type="synonym">Methylobacterium extorquens</name>
    <dbReference type="NCBI Taxonomy" id="408"/>
    <lineage>
        <taxon>Bacteria</taxon>
        <taxon>Pseudomonadati</taxon>
        <taxon>Pseudomonadota</taxon>
        <taxon>Alphaproteobacteria</taxon>
        <taxon>Hyphomicrobiales</taxon>
        <taxon>Methylobacteriaceae</taxon>
        <taxon>Methylorubrum</taxon>
    </lineage>
</organism>
<reference evidence="1 2" key="1">
    <citation type="submission" date="2016-10" db="EMBL/GenBank/DDBJ databases">
        <title>Draft genome sequence of Methylobacterium extorquens CP3, a seed endophyte of Crotalaria pumila with plant growth-promoting and metal tolerance properties.</title>
        <authorList>
            <person name="Sanchez-Lopez A.S."/>
            <person name="Van Hamme J.D."/>
            <person name="Thijs S."/>
            <person name="Mcammond B.M."/>
            <person name="Stevens V."/>
            <person name="Gonzalez-Chavez M.D.C."/>
            <person name="Vangronsveld J."/>
        </authorList>
    </citation>
    <scope>NUCLEOTIDE SEQUENCE [LARGE SCALE GENOMIC DNA]</scope>
    <source>
        <strain evidence="1 2">CP3</strain>
    </source>
</reference>
<evidence type="ECO:0000313" key="2">
    <source>
        <dbReference type="Proteomes" id="UP000180215"/>
    </source>
</evidence>
<dbReference type="RefSeq" id="WP_056501553.1">
    <property type="nucleotide sequence ID" value="NZ_JALJXC010000002.1"/>
</dbReference>